<protein>
    <submittedName>
        <fullName evidence="1">Transposase for insertion sequence element</fullName>
    </submittedName>
</protein>
<proteinExistence type="predicted"/>
<comment type="caution">
    <text evidence="1">The sequence shown here is derived from an EMBL/GenBank/DDBJ whole genome shotgun (WGS) entry which is preliminary data.</text>
</comment>
<dbReference type="eggNOG" id="COG3385">
    <property type="taxonomic scope" value="Bacteria"/>
</dbReference>
<keyword evidence="2" id="KW-1185">Reference proteome</keyword>
<dbReference type="Proteomes" id="UP000005496">
    <property type="component" value="Unassembled WGS sequence"/>
</dbReference>
<evidence type="ECO:0000313" key="1">
    <source>
        <dbReference type="EMBL" id="EFI35301.1"/>
    </source>
</evidence>
<sequence length="375" mass="42678">MQLFCNCTQQVKEAIILKISKVVNKDDLQTGPAGLILLGEMVRAVELDKIAKAITSGNPQITAADILKTMIGLLSQGKSDFDHAKAIIGDEFFMNSMGIDRVPSAETYRQKFQELALNNDLETILPELSIKLWKKSGVENEYIEKDQKKWVRVDIDPVIYDNADTKKEGAAYTYNNQFGFSPVFAHFAGGWMINAKLYPGNFSTHSPEAMDFVLQSLGFKDRMVEETKLLVMDCGFDNQQMLQNLWNRTNTDFLVKHNIRRESPESWLEVAKEKGELVFSDEKKGYDLYRGSTYRHIDGCDEPVRLVFEVREIFKKKGQLLLMPQAKVFSVWTSLDQAFSDKEVLKLYRMRGITPHGVMNTAFLLMGMLTCHAKA</sequence>
<evidence type="ECO:0000313" key="2">
    <source>
        <dbReference type="Proteomes" id="UP000005496"/>
    </source>
</evidence>
<accession>D6SKU0</accession>
<dbReference type="EMBL" id="ACJN02000001">
    <property type="protein sequence ID" value="EFI35301.1"/>
    <property type="molecule type" value="Genomic_DNA"/>
</dbReference>
<dbReference type="NCBIfam" id="NF033539">
    <property type="entry name" value="transpos_IS1380"/>
    <property type="match status" value="1"/>
</dbReference>
<dbReference type="InterPro" id="IPR047960">
    <property type="entry name" value="Transpos_IS1380"/>
</dbReference>
<gene>
    <name evidence="1" type="ORF">Dthio_PD2715</name>
</gene>
<organism evidence="1 2">
    <name type="scientific">Desulfonatronospira thiodismutans ASO3-1</name>
    <dbReference type="NCBI Taxonomy" id="555779"/>
    <lineage>
        <taxon>Bacteria</taxon>
        <taxon>Pseudomonadati</taxon>
        <taxon>Thermodesulfobacteriota</taxon>
        <taxon>Desulfovibrionia</taxon>
        <taxon>Desulfovibrionales</taxon>
        <taxon>Desulfonatronovibrionaceae</taxon>
        <taxon>Desulfonatronospira</taxon>
    </lineage>
</organism>
<name>D6SKU0_9BACT</name>
<dbReference type="AlphaFoldDB" id="D6SKU0"/>
<reference evidence="1" key="1">
    <citation type="submission" date="2010-05" db="EMBL/GenBank/DDBJ databases">
        <title>The draft genome of Desulfonatronospira thiodismutans ASO3-1.</title>
        <authorList>
            <consortium name="US DOE Joint Genome Institute (JGI-PGF)"/>
            <person name="Lucas S."/>
            <person name="Copeland A."/>
            <person name="Lapidus A."/>
            <person name="Cheng J.-F."/>
            <person name="Bruce D."/>
            <person name="Goodwin L."/>
            <person name="Pitluck S."/>
            <person name="Chertkov O."/>
            <person name="Brettin T."/>
            <person name="Detter J.C."/>
            <person name="Han C."/>
            <person name="Land M.L."/>
            <person name="Hauser L."/>
            <person name="Kyrpides N."/>
            <person name="Mikhailova N."/>
            <person name="Muyzer G."/>
            <person name="Woyke T."/>
        </authorList>
    </citation>
    <scope>NUCLEOTIDE SEQUENCE [LARGE SCALE GENOMIC DNA]</scope>
    <source>
        <strain evidence="1">ASO3-1</strain>
    </source>
</reference>